<gene>
    <name evidence="2" type="ORF">BJ085DRAFT_35897</name>
</gene>
<name>A0A4P9ZR08_9FUNG</name>
<proteinExistence type="predicted"/>
<protein>
    <submittedName>
        <fullName evidence="2">Uncharacterized protein</fullName>
    </submittedName>
</protein>
<accession>A0A4P9ZR08</accession>
<sequence length="600" mass="66110">MVFEAAPRRAPLFLQDGLQISLTSSAYFSDEEYPPTKSCPSRPSSIRSADSWSATTCLPPSSAPESFGCSPKLRSTHPSGGPLAHPLADFGPPLPRSNTKGCRTRRKRLPANLPPQIPRFGRPTAKPLLLPTSTPATHPNLGLKPAPVVVPLDPEAPLPFRRSPPSPRLAFNELPLHRSRLADCNITNPFDLAVEVRQPEQQRSAELFVFRHSFFEPDLPEDPQVPLETFAYKESPLVSPYRRPPPSTPRSHSLDYLDEKCRHWLFQSGTDANAAHPSHPSSSPAAPVTSIMYTTPDAAEDMQAYYQLIRRRMLPHHVLTNARLVLARERLNPTRASVLLYNHDILNNRCLFSLLDPKAAVEFHDKYFPEENQLFLGTSAGSDRSLSPLTMVEPADSDYLTTSPRRLEGPPGHPLSPNEEPLPGLLPNDDDSLFERQAPETLDTASATLKSGLSTLNLETESSLPGGAPSGDSGPPLLSSDPAITPAGGDEPLVYSLSPSITISDTTSMTVTAATSPLMVDWYGTCWPVETANSPDDVDYMALLGWDPLQPHTKPRSTRFNPACWRMMAIENRMMINGKIVAPLKKRLNLPRRRDMPNRL</sequence>
<organism evidence="2 3">
    <name type="scientific">Dimargaris cristalligena</name>
    <dbReference type="NCBI Taxonomy" id="215637"/>
    <lineage>
        <taxon>Eukaryota</taxon>
        <taxon>Fungi</taxon>
        <taxon>Fungi incertae sedis</taxon>
        <taxon>Zoopagomycota</taxon>
        <taxon>Kickxellomycotina</taxon>
        <taxon>Dimargaritomycetes</taxon>
        <taxon>Dimargaritales</taxon>
        <taxon>Dimargaritaceae</taxon>
        <taxon>Dimargaris</taxon>
    </lineage>
</organism>
<evidence type="ECO:0000313" key="3">
    <source>
        <dbReference type="Proteomes" id="UP000268162"/>
    </source>
</evidence>
<dbReference type="OrthoDB" id="5573882at2759"/>
<dbReference type="EMBL" id="ML002769">
    <property type="protein sequence ID" value="RKP35863.1"/>
    <property type="molecule type" value="Genomic_DNA"/>
</dbReference>
<evidence type="ECO:0000313" key="2">
    <source>
        <dbReference type="EMBL" id="RKP35863.1"/>
    </source>
</evidence>
<dbReference type="AlphaFoldDB" id="A0A4P9ZR08"/>
<feature type="compositionally biased region" description="Low complexity" evidence="1">
    <location>
        <begin position="415"/>
        <end position="427"/>
    </location>
</feature>
<keyword evidence="3" id="KW-1185">Reference proteome</keyword>
<evidence type="ECO:0000256" key="1">
    <source>
        <dbReference type="SAM" id="MobiDB-lite"/>
    </source>
</evidence>
<feature type="compositionally biased region" description="Low complexity" evidence="1">
    <location>
        <begin position="459"/>
        <end position="483"/>
    </location>
</feature>
<reference evidence="3" key="1">
    <citation type="journal article" date="2018" name="Nat. Microbiol.">
        <title>Leveraging single-cell genomics to expand the fungal tree of life.</title>
        <authorList>
            <person name="Ahrendt S.R."/>
            <person name="Quandt C.A."/>
            <person name="Ciobanu D."/>
            <person name="Clum A."/>
            <person name="Salamov A."/>
            <person name="Andreopoulos B."/>
            <person name="Cheng J.F."/>
            <person name="Woyke T."/>
            <person name="Pelin A."/>
            <person name="Henrissat B."/>
            <person name="Reynolds N.K."/>
            <person name="Benny G.L."/>
            <person name="Smith M.E."/>
            <person name="James T.Y."/>
            <person name="Grigoriev I.V."/>
        </authorList>
    </citation>
    <scope>NUCLEOTIDE SEQUENCE [LARGE SCALE GENOMIC DNA]</scope>
    <source>
        <strain evidence="3">RSA 468</strain>
    </source>
</reference>
<feature type="region of interest" description="Disordered" evidence="1">
    <location>
        <begin position="459"/>
        <end position="491"/>
    </location>
</feature>
<feature type="region of interest" description="Disordered" evidence="1">
    <location>
        <begin position="396"/>
        <end position="432"/>
    </location>
</feature>
<dbReference type="Proteomes" id="UP000268162">
    <property type="component" value="Unassembled WGS sequence"/>
</dbReference>